<accession>A0A1F8CTD4</accession>
<dbReference type="InterPro" id="IPR050793">
    <property type="entry name" value="CMP-NeuNAc_synthase"/>
</dbReference>
<name>A0A1F8CTD4_9BACT</name>
<dbReference type="EMBL" id="MGHV01000001">
    <property type="protein sequence ID" value="OGM79613.1"/>
    <property type="molecule type" value="Genomic_DNA"/>
</dbReference>
<evidence type="ECO:0000313" key="1">
    <source>
        <dbReference type="EMBL" id="OGM79613.1"/>
    </source>
</evidence>
<evidence type="ECO:0000313" key="2">
    <source>
        <dbReference type="Proteomes" id="UP000178430"/>
    </source>
</evidence>
<sequence>MRGGKSFLAVIPARGGSKGIPNKNIKDFCGKPLIQWCIESAKDSGVFDRIVVNSDSGKILAVAAKCGVDGQLRPAELATDAALVMDVMVNSLLRLGEKYDYVQLIQATSPGIRPAQICSAADMILGLPPFEQWKDKNADMVIGVHRYKDPTIVVKEVPDDLCLRGWYPNQFKDKNRQDLPPAYRINGYIYLAKWDVWVNCKDYWKTNIYAYFCDEYDDIDIDSKWDWSVAEARFRAAGKHRASKWNVCKRMVKRLLSP</sequence>
<dbReference type="SUPFAM" id="SSF53448">
    <property type="entry name" value="Nucleotide-diphospho-sugar transferases"/>
    <property type="match status" value="1"/>
</dbReference>
<reference evidence="1 2" key="1">
    <citation type="journal article" date="2016" name="Nat. Commun.">
        <title>Thousands of microbial genomes shed light on interconnected biogeochemical processes in an aquifer system.</title>
        <authorList>
            <person name="Anantharaman K."/>
            <person name="Brown C.T."/>
            <person name="Hug L.A."/>
            <person name="Sharon I."/>
            <person name="Castelle C.J."/>
            <person name="Probst A.J."/>
            <person name="Thomas B.C."/>
            <person name="Singh A."/>
            <person name="Wilkins M.J."/>
            <person name="Karaoz U."/>
            <person name="Brodie E.L."/>
            <person name="Williams K.H."/>
            <person name="Hubbard S.S."/>
            <person name="Banfield J.F."/>
        </authorList>
    </citation>
    <scope>NUCLEOTIDE SEQUENCE [LARGE SCALE GENOMIC DNA]</scope>
</reference>
<dbReference type="PANTHER" id="PTHR21485:SF6">
    <property type="entry name" value="N-ACYLNEURAMINATE CYTIDYLYLTRANSFERASE-RELATED"/>
    <property type="match status" value="1"/>
</dbReference>
<dbReference type="InterPro" id="IPR029044">
    <property type="entry name" value="Nucleotide-diphossugar_trans"/>
</dbReference>
<proteinExistence type="predicted"/>
<organism evidence="1 2">
    <name type="scientific">Candidatus Woesebacteria bacterium RIFOXYA1_FULL_48_16</name>
    <dbReference type="NCBI Taxonomy" id="1802535"/>
    <lineage>
        <taxon>Bacteria</taxon>
        <taxon>Candidatus Woeseibacteriota</taxon>
    </lineage>
</organism>
<protein>
    <recommendedName>
        <fullName evidence="3">Acylneuraminate cytidylyltransferase</fullName>
    </recommendedName>
</protein>
<dbReference type="CDD" id="cd02513">
    <property type="entry name" value="CMP-NeuAc_Synthase"/>
    <property type="match status" value="1"/>
</dbReference>
<gene>
    <name evidence="1" type="ORF">A2197_01245</name>
</gene>
<dbReference type="AlphaFoldDB" id="A0A1F8CTD4"/>
<dbReference type="Pfam" id="PF02348">
    <property type="entry name" value="CTP_transf_3"/>
    <property type="match status" value="1"/>
</dbReference>
<dbReference type="InterPro" id="IPR003329">
    <property type="entry name" value="Cytidylyl_trans"/>
</dbReference>
<dbReference type="Proteomes" id="UP000178430">
    <property type="component" value="Unassembled WGS sequence"/>
</dbReference>
<comment type="caution">
    <text evidence="1">The sequence shown here is derived from an EMBL/GenBank/DDBJ whole genome shotgun (WGS) entry which is preliminary data.</text>
</comment>
<dbReference type="Gene3D" id="3.90.550.10">
    <property type="entry name" value="Spore Coat Polysaccharide Biosynthesis Protein SpsA, Chain A"/>
    <property type="match status" value="1"/>
</dbReference>
<dbReference type="GO" id="GO:0008781">
    <property type="term" value="F:N-acylneuraminate cytidylyltransferase activity"/>
    <property type="evidence" value="ECO:0007669"/>
    <property type="project" value="TreeGrafter"/>
</dbReference>
<dbReference type="PANTHER" id="PTHR21485">
    <property type="entry name" value="HAD SUPERFAMILY MEMBERS CMAS AND KDSC"/>
    <property type="match status" value="1"/>
</dbReference>
<evidence type="ECO:0008006" key="3">
    <source>
        <dbReference type="Google" id="ProtNLM"/>
    </source>
</evidence>